<keyword evidence="3" id="KW-1185">Reference proteome</keyword>
<dbReference type="Proteomes" id="UP001218895">
    <property type="component" value="Chromosome"/>
</dbReference>
<dbReference type="GeneID" id="79949270"/>
<keyword evidence="1" id="KW-0472">Membrane</keyword>
<evidence type="ECO:0000313" key="2">
    <source>
        <dbReference type="EMBL" id="WFN37314.1"/>
    </source>
</evidence>
<dbReference type="EMBL" id="CP091092">
    <property type="protein sequence ID" value="WFN37314.1"/>
    <property type="molecule type" value="Genomic_DNA"/>
</dbReference>
<feature type="transmembrane region" description="Helical" evidence="1">
    <location>
        <begin position="183"/>
        <end position="204"/>
    </location>
</feature>
<name>A0AAF0JM12_9EURY</name>
<organism evidence="2 3">
    <name type="scientific">Methanomicrobium antiquum</name>
    <dbReference type="NCBI Taxonomy" id="487686"/>
    <lineage>
        <taxon>Archaea</taxon>
        <taxon>Methanobacteriati</taxon>
        <taxon>Methanobacteriota</taxon>
        <taxon>Stenosarchaea group</taxon>
        <taxon>Methanomicrobia</taxon>
        <taxon>Methanomicrobiales</taxon>
        <taxon>Methanomicrobiaceae</taxon>
        <taxon>Methanomicrobium</taxon>
    </lineage>
</organism>
<dbReference type="AlphaFoldDB" id="A0AAF0JM12"/>
<evidence type="ECO:0008006" key="4">
    <source>
        <dbReference type="Google" id="ProtNLM"/>
    </source>
</evidence>
<feature type="transmembrane region" description="Helical" evidence="1">
    <location>
        <begin position="77"/>
        <end position="97"/>
    </location>
</feature>
<reference evidence="2" key="1">
    <citation type="submission" date="2022-01" db="EMBL/GenBank/DDBJ databases">
        <title>Complete genome of Methanomicrobium antiquum DSM 21220.</title>
        <authorList>
            <person name="Chen S.-C."/>
            <person name="You Y.-T."/>
            <person name="Zhou Y.-Z."/>
            <person name="Lai M.-C."/>
        </authorList>
    </citation>
    <scope>NUCLEOTIDE SEQUENCE</scope>
    <source>
        <strain evidence="2">DSM 21220</strain>
    </source>
</reference>
<dbReference type="KEGG" id="manq:L1994_02705"/>
<evidence type="ECO:0000313" key="3">
    <source>
        <dbReference type="Proteomes" id="UP001218895"/>
    </source>
</evidence>
<feature type="transmembrane region" description="Helical" evidence="1">
    <location>
        <begin position="118"/>
        <end position="138"/>
    </location>
</feature>
<accession>A0AAF0JM12</accession>
<evidence type="ECO:0000256" key="1">
    <source>
        <dbReference type="SAM" id="Phobius"/>
    </source>
</evidence>
<dbReference type="RefSeq" id="WP_278100153.1">
    <property type="nucleotide sequence ID" value="NZ_CP091092.1"/>
</dbReference>
<keyword evidence="1" id="KW-0812">Transmembrane</keyword>
<feature type="transmembrane region" description="Helical" evidence="1">
    <location>
        <begin position="144"/>
        <end position="163"/>
    </location>
</feature>
<gene>
    <name evidence="2" type="ORF">L1994_02705</name>
</gene>
<protein>
    <recommendedName>
        <fullName evidence="4">Yip1 domain-containing protein</fullName>
    </recommendedName>
</protein>
<keyword evidence="1" id="KW-1133">Transmembrane helix</keyword>
<proteinExistence type="predicted"/>
<sequence>MFNFCDLGNILRSISGYIINPVVTYEKNRNKGYSHAVAIFVILYSVIWFLSKSLLLINDILCGRTIDLDLLSLQFMLYQALYVSIEILVVIFVIYSVSKFENKNVNFVNSFKITFIRCAFFIFILGLYSVINAVLNLLNINYGISGLVDFVIYLLFILANLFFIRVSAEGIRTLNGLSRVKSYLIAMISILAANAAIYINAFWLEGILLA</sequence>
<feature type="transmembrane region" description="Helical" evidence="1">
    <location>
        <begin position="36"/>
        <end position="57"/>
    </location>
</feature>